<dbReference type="EMBL" id="FNWQ01000005">
    <property type="protein sequence ID" value="SEH39868.1"/>
    <property type="molecule type" value="Genomic_DNA"/>
</dbReference>
<reference evidence="1 2" key="1">
    <citation type="submission" date="2016-10" db="EMBL/GenBank/DDBJ databases">
        <authorList>
            <person name="de Groot N.N."/>
        </authorList>
    </citation>
    <scope>NUCLEOTIDE SEQUENCE [LARGE SCALE GENOMIC DNA]</scope>
    <source>
        <strain evidence="1 2">DSM 23031</strain>
    </source>
</reference>
<evidence type="ECO:0000313" key="2">
    <source>
        <dbReference type="Proteomes" id="UP000198561"/>
    </source>
</evidence>
<proteinExistence type="predicted"/>
<dbReference type="RefSeq" id="WP_089694425.1">
    <property type="nucleotide sequence ID" value="NZ_FNWQ01000005.1"/>
</dbReference>
<dbReference type="AlphaFoldDB" id="A0A1H6HUT6"/>
<accession>A0A1H6HUT6</accession>
<evidence type="ECO:0000313" key="1">
    <source>
        <dbReference type="EMBL" id="SEH39868.1"/>
    </source>
</evidence>
<dbReference type="OrthoDB" id="1263231at2"/>
<gene>
    <name evidence="1" type="ORF">SAMN05421593_3700</name>
</gene>
<protein>
    <submittedName>
        <fullName evidence="1">Uncharacterized protein</fullName>
    </submittedName>
</protein>
<organism evidence="1 2">
    <name type="scientific">Chryseobacterium culicis</name>
    <dbReference type="NCBI Taxonomy" id="680127"/>
    <lineage>
        <taxon>Bacteria</taxon>
        <taxon>Pseudomonadati</taxon>
        <taxon>Bacteroidota</taxon>
        <taxon>Flavobacteriia</taxon>
        <taxon>Flavobacteriales</taxon>
        <taxon>Weeksellaceae</taxon>
        <taxon>Chryseobacterium group</taxon>
        <taxon>Chryseobacterium</taxon>
    </lineage>
</organism>
<dbReference type="Proteomes" id="UP000198561">
    <property type="component" value="Unassembled WGS sequence"/>
</dbReference>
<name>A0A1H6HUT6_CHRCI</name>
<sequence>MKIKIPFKAIACSIAILSIFHSCEQDTTENTQETSAKLKKAERKVETAIVNGKSVLKITFGNEVKYMDSYLIKETNTLLSSSNNTLVVKKLNDNNRNTSKSVHEVVIDNDNYLGDGYMIYACKGDVHSIEVVEMEGKLWIQSGGVSSTAGTIALDGLSAPDMAYFQCLMDHDLNGVITVRFKD</sequence>